<accession>E7EKJ3</accession>
<organism evidence="8">
    <name type="scientific">Sylvirana spinulosa</name>
    <name type="common">Fine-spined frog</name>
    <name type="synonym">Hylarana spinulosa</name>
    <dbReference type="NCBI Taxonomy" id="369515"/>
    <lineage>
        <taxon>Eukaryota</taxon>
        <taxon>Metazoa</taxon>
        <taxon>Chordata</taxon>
        <taxon>Craniata</taxon>
        <taxon>Vertebrata</taxon>
        <taxon>Euteleostomi</taxon>
        <taxon>Amphibia</taxon>
        <taxon>Batrachia</taxon>
        <taxon>Anura</taxon>
        <taxon>Neobatrachia</taxon>
        <taxon>Ranoidea</taxon>
        <taxon>Ranidae</taxon>
        <taxon>Sylvirana</taxon>
    </lineage>
</organism>
<feature type="signal peptide" evidence="6">
    <location>
        <begin position="1"/>
        <end position="19"/>
    </location>
</feature>
<keyword evidence="4" id="KW-0044">Antibiotic</keyword>
<evidence type="ECO:0000256" key="6">
    <source>
        <dbReference type="SAM" id="SignalP"/>
    </source>
</evidence>
<keyword evidence="3 6" id="KW-0732">Signal</keyword>
<dbReference type="InterPro" id="IPR004275">
    <property type="entry name" value="Frog_antimicrobial_propeptide"/>
</dbReference>
<protein>
    <submittedName>
        <fullName evidence="8">Spinulosain-A1</fullName>
    </submittedName>
</protein>
<dbReference type="EMBL" id="HQ735170">
    <property type="protein sequence ID" value="ADV36193.1"/>
    <property type="molecule type" value="mRNA"/>
</dbReference>
<evidence type="ECO:0000256" key="1">
    <source>
        <dbReference type="ARBA" id="ARBA00004613"/>
    </source>
</evidence>
<dbReference type="GO" id="GO:0042742">
    <property type="term" value="P:defense response to bacterium"/>
    <property type="evidence" value="ECO:0007669"/>
    <property type="project" value="UniProtKB-KW"/>
</dbReference>
<feature type="domain" description="Frog antimicrobial peptide propeptide" evidence="7">
    <location>
        <begin position="2"/>
        <end position="40"/>
    </location>
</feature>
<name>E7EKJ3_SYLSP</name>
<proteinExistence type="evidence at transcript level"/>
<dbReference type="Pfam" id="PF03032">
    <property type="entry name" value="FSAP_sig_propep"/>
    <property type="match status" value="1"/>
</dbReference>
<keyword evidence="2" id="KW-0964">Secreted</keyword>
<comment type="subcellular location">
    <subcellularLocation>
        <location evidence="1">Secreted</location>
    </subcellularLocation>
</comment>
<evidence type="ECO:0000256" key="5">
    <source>
        <dbReference type="SAM" id="MobiDB-lite"/>
    </source>
</evidence>
<feature type="chain" id="PRO_5003219224" evidence="6">
    <location>
        <begin position="20"/>
        <end position="69"/>
    </location>
</feature>
<reference evidence="8" key="1">
    <citation type="journal article" date="2013" name="Biochimie">
        <title>Identification of multiple antimicrobial peptides from the skin of fine-spined frog, Hylarana spinulosa (Ranidae).</title>
        <authorList>
            <person name="Yang X."/>
            <person name="Hu Y."/>
            <person name="Xu S."/>
            <person name="Hu Y."/>
            <person name="Meng H."/>
            <person name="Guo C."/>
            <person name="Liu Y."/>
            <person name="Liu J."/>
            <person name="Yu Z."/>
            <person name="Wang H."/>
        </authorList>
    </citation>
    <scope>NUCLEOTIDE SEQUENCE</scope>
</reference>
<evidence type="ECO:0000259" key="7">
    <source>
        <dbReference type="Pfam" id="PF03032"/>
    </source>
</evidence>
<dbReference type="GO" id="GO:0005576">
    <property type="term" value="C:extracellular region"/>
    <property type="evidence" value="ECO:0007669"/>
    <property type="project" value="UniProtKB-SubCell"/>
</dbReference>
<evidence type="ECO:0000256" key="4">
    <source>
        <dbReference type="ARBA" id="ARBA00023022"/>
    </source>
</evidence>
<evidence type="ECO:0000313" key="8">
    <source>
        <dbReference type="EMBL" id="ADV36193.1"/>
    </source>
</evidence>
<feature type="region of interest" description="Disordered" evidence="5">
    <location>
        <begin position="21"/>
        <end position="43"/>
    </location>
</feature>
<dbReference type="AlphaFoldDB" id="E7EKJ3"/>
<keyword evidence="4" id="KW-0929">Antimicrobial</keyword>
<sequence length="69" mass="7799">MFTLKKFLLLVLFLGIVSSSPCSRKRDADEEANEEEAKMEDIKRAMPWRPATGLLPIKPTHIKPLCGDD</sequence>
<evidence type="ECO:0000256" key="3">
    <source>
        <dbReference type="ARBA" id="ARBA00022729"/>
    </source>
</evidence>
<evidence type="ECO:0000256" key="2">
    <source>
        <dbReference type="ARBA" id="ARBA00022525"/>
    </source>
</evidence>